<dbReference type="GO" id="GO:0006508">
    <property type="term" value="P:proteolysis"/>
    <property type="evidence" value="ECO:0007669"/>
    <property type="project" value="UniProtKB-KW"/>
</dbReference>
<dbReference type="GO" id="GO:0008233">
    <property type="term" value="F:peptidase activity"/>
    <property type="evidence" value="ECO:0007669"/>
    <property type="project" value="UniProtKB-KW"/>
</dbReference>
<dbReference type="InterPro" id="IPR001107">
    <property type="entry name" value="Band_7"/>
</dbReference>
<dbReference type="PANTHER" id="PTHR23222:SF0">
    <property type="entry name" value="PROHIBITIN 1"/>
    <property type="match status" value="1"/>
</dbReference>
<organism evidence="5 6">
    <name type="scientific">Bernardetia litoralis (strain ATCC 23117 / DSM 6794 / NBRC 15988 / NCIMB 1366 / Fx l1 / Sio-4)</name>
    <name type="common">Flexibacter litoralis</name>
    <dbReference type="NCBI Taxonomy" id="880071"/>
    <lineage>
        <taxon>Bacteria</taxon>
        <taxon>Pseudomonadati</taxon>
        <taxon>Bacteroidota</taxon>
        <taxon>Cytophagia</taxon>
        <taxon>Cytophagales</taxon>
        <taxon>Bernardetiaceae</taxon>
        <taxon>Bernardetia</taxon>
    </lineage>
</organism>
<dbReference type="SMART" id="SM00244">
    <property type="entry name" value="PHB"/>
    <property type="match status" value="1"/>
</dbReference>
<dbReference type="eggNOG" id="COG0330">
    <property type="taxonomic scope" value="Bacteria"/>
</dbReference>
<sequence precursor="true">MNNSRNKPSISPKTVFLGIGTLSIIIVALVFLFRTFVVVESGRVGVVANFGAVQNVLLPEGMHAVNPFVSTVIQLDVRVQKMEASASASSQDLQPVTSKVALNFFLSKEKAHVIYRDLGLDYKRTIIEPVVQESIKSAAARYTAEELITKRPAVKEDVYEYIKKRLAQNNIIVTDFSIIDFNFSPEFNSAIELKQIAEQKALTALNDLERIKTEGEQERVRAQAQSDAQKLLQLSLDDDLLRLRAIEKWDGKLPVVAGEGGTFIDIAAIMKAK</sequence>
<dbReference type="PRINTS" id="PR00679">
    <property type="entry name" value="PROHIBITIN"/>
</dbReference>
<keyword evidence="3" id="KW-1133">Transmembrane helix</keyword>
<evidence type="ECO:0000256" key="3">
    <source>
        <dbReference type="SAM" id="Phobius"/>
    </source>
</evidence>
<evidence type="ECO:0000313" key="5">
    <source>
        <dbReference type="EMBL" id="AFM03082.1"/>
    </source>
</evidence>
<dbReference type="STRING" id="880071.Fleli_0618"/>
<evidence type="ECO:0000256" key="2">
    <source>
        <dbReference type="SAM" id="Coils"/>
    </source>
</evidence>
<name>I4AGJ7_BERLS</name>
<reference evidence="6" key="1">
    <citation type="submission" date="2012-06" db="EMBL/GenBank/DDBJ databases">
        <title>The complete genome of Flexibacter litoralis DSM 6794.</title>
        <authorList>
            <person name="Lucas S."/>
            <person name="Copeland A."/>
            <person name="Lapidus A."/>
            <person name="Glavina del Rio T."/>
            <person name="Dalin E."/>
            <person name="Tice H."/>
            <person name="Bruce D."/>
            <person name="Goodwin L."/>
            <person name="Pitluck S."/>
            <person name="Peters L."/>
            <person name="Ovchinnikova G."/>
            <person name="Lu M."/>
            <person name="Kyrpides N."/>
            <person name="Mavromatis K."/>
            <person name="Ivanova N."/>
            <person name="Brettin T."/>
            <person name="Detter J.C."/>
            <person name="Han C."/>
            <person name="Larimer F."/>
            <person name="Land M."/>
            <person name="Hauser L."/>
            <person name="Markowitz V."/>
            <person name="Cheng J.-F."/>
            <person name="Hugenholtz P."/>
            <person name="Woyke T."/>
            <person name="Wu D."/>
            <person name="Spring S."/>
            <person name="Lang E."/>
            <person name="Kopitz M."/>
            <person name="Brambilla E."/>
            <person name="Klenk H.-P."/>
            <person name="Eisen J.A."/>
        </authorList>
    </citation>
    <scope>NUCLEOTIDE SEQUENCE [LARGE SCALE GENOMIC DNA]</scope>
    <source>
        <strain evidence="6">ATCC 23117 / DSM 6794 / NBRC 15988 / NCIMB 1366 / Sio-4</strain>
    </source>
</reference>
<dbReference type="HOGENOM" id="CLU_047969_1_2_10"/>
<gene>
    <name evidence="5" type="ordered locus">Fleli_0618</name>
</gene>
<keyword evidence="5" id="KW-0378">Hydrolase</keyword>
<proteinExistence type="predicted"/>
<dbReference type="Pfam" id="PF01145">
    <property type="entry name" value="Band_7"/>
    <property type="match status" value="1"/>
</dbReference>
<evidence type="ECO:0000256" key="1">
    <source>
        <dbReference type="ARBA" id="ARBA00004167"/>
    </source>
</evidence>
<keyword evidence="3" id="KW-0812">Transmembrane</keyword>
<feature type="transmembrane region" description="Helical" evidence="3">
    <location>
        <begin position="15"/>
        <end position="33"/>
    </location>
</feature>
<accession>I4AGJ7</accession>
<dbReference type="RefSeq" id="WP_014796542.1">
    <property type="nucleotide sequence ID" value="NC_018018.1"/>
</dbReference>
<dbReference type="EMBL" id="CP003345">
    <property type="protein sequence ID" value="AFM03082.1"/>
    <property type="molecule type" value="Genomic_DNA"/>
</dbReference>
<dbReference type="Proteomes" id="UP000006054">
    <property type="component" value="Chromosome"/>
</dbReference>
<dbReference type="GO" id="GO:0016020">
    <property type="term" value="C:membrane"/>
    <property type="evidence" value="ECO:0007669"/>
    <property type="project" value="UniProtKB-SubCell"/>
</dbReference>
<dbReference type="CDD" id="cd03401">
    <property type="entry name" value="SPFH_prohibitin"/>
    <property type="match status" value="1"/>
</dbReference>
<dbReference type="InterPro" id="IPR036013">
    <property type="entry name" value="Band_7/SPFH_dom_sf"/>
</dbReference>
<keyword evidence="3" id="KW-0472">Membrane</keyword>
<evidence type="ECO:0000313" key="6">
    <source>
        <dbReference type="Proteomes" id="UP000006054"/>
    </source>
</evidence>
<keyword evidence="6" id="KW-1185">Reference proteome</keyword>
<keyword evidence="2" id="KW-0175">Coiled coil</keyword>
<feature type="domain" description="Band 7" evidence="4">
    <location>
        <begin position="34"/>
        <end position="195"/>
    </location>
</feature>
<dbReference type="AlphaFoldDB" id="I4AGJ7"/>
<dbReference type="OrthoDB" id="9792660at2"/>
<protein>
    <submittedName>
        <fullName evidence="5">Membrane protease subunit, stomatin/prohibitin</fullName>
    </submittedName>
</protein>
<dbReference type="Gene3D" id="3.30.479.30">
    <property type="entry name" value="Band 7 domain"/>
    <property type="match status" value="1"/>
</dbReference>
<keyword evidence="5" id="KW-0645">Protease</keyword>
<dbReference type="KEGG" id="fli:Fleli_0618"/>
<comment type="subcellular location">
    <subcellularLocation>
        <location evidence="1">Membrane</location>
        <topology evidence="1">Single-pass membrane protein</topology>
    </subcellularLocation>
</comment>
<dbReference type="InterPro" id="IPR000163">
    <property type="entry name" value="Prohibitin"/>
</dbReference>
<dbReference type="PANTHER" id="PTHR23222">
    <property type="entry name" value="PROHIBITIN"/>
    <property type="match status" value="1"/>
</dbReference>
<dbReference type="SUPFAM" id="SSF117892">
    <property type="entry name" value="Band 7/SPFH domain"/>
    <property type="match status" value="1"/>
</dbReference>
<feature type="coiled-coil region" evidence="2">
    <location>
        <begin position="194"/>
        <end position="225"/>
    </location>
</feature>
<evidence type="ECO:0000259" key="4">
    <source>
        <dbReference type="SMART" id="SM00244"/>
    </source>
</evidence>